<evidence type="ECO:0000256" key="3">
    <source>
        <dbReference type="ARBA" id="ARBA00022729"/>
    </source>
</evidence>
<name>A0A1C3WW42_9BRAD</name>
<evidence type="ECO:0000256" key="2">
    <source>
        <dbReference type="ARBA" id="ARBA00022448"/>
    </source>
</evidence>
<evidence type="ECO:0000313" key="6">
    <source>
        <dbReference type="EMBL" id="SCB44198.1"/>
    </source>
</evidence>
<dbReference type="PANTHER" id="PTHR47235:SF1">
    <property type="entry name" value="BLR6548 PROTEIN"/>
    <property type="match status" value="1"/>
</dbReference>
<keyword evidence="2" id="KW-0813">Transport</keyword>
<dbReference type="InterPro" id="IPR000709">
    <property type="entry name" value="Leu_Ile_Val-bd"/>
</dbReference>
<evidence type="ECO:0000256" key="4">
    <source>
        <dbReference type="ARBA" id="ARBA00022970"/>
    </source>
</evidence>
<dbReference type="CDD" id="cd19978">
    <property type="entry name" value="PBP1_ABC_ligand_binding-like"/>
    <property type="match status" value="1"/>
</dbReference>
<proteinExistence type="inferred from homology"/>
<dbReference type="Gene3D" id="3.40.50.2300">
    <property type="match status" value="2"/>
</dbReference>
<dbReference type="Pfam" id="PF13458">
    <property type="entry name" value="Peripla_BP_6"/>
    <property type="match status" value="1"/>
</dbReference>
<dbReference type="EMBL" id="FMAE01000007">
    <property type="protein sequence ID" value="SCB44198.1"/>
    <property type="molecule type" value="Genomic_DNA"/>
</dbReference>
<reference evidence="6 7" key="1">
    <citation type="submission" date="2016-08" db="EMBL/GenBank/DDBJ databases">
        <authorList>
            <person name="Seilhamer J.J."/>
        </authorList>
    </citation>
    <scope>NUCLEOTIDE SEQUENCE [LARGE SCALE GENOMIC DNA]</scope>
    <source>
        <strain evidence="6 7">CCBAU 10071</strain>
    </source>
</reference>
<evidence type="ECO:0000313" key="7">
    <source>
        <dbReference type="Proteomes" id="UP000183174"/>
    </source>
</evidence>
<keyword evidence="4" id="KW-0029">Amino-acid transport</keyword>
<dbReference type="AlphaFoldDB" id="A0A1C3WW42"/>
<accession>A0A1C3WW42</accession>
<evidence type="ECO:0000259" key="5">
    <source>
        <dbReference type="Pfam" id="PF13458"/>
    </source>
</evidence>
<dbReference type="PRINTS" id="PR00337">
    <property type="entry name" value="LEUILEVALBP"/>
</dbReference>
<dbReference type="Proteomes" id="UP000183174">
    <property type="component" value="Unassembled WGS sequence"/>
</dbReference>
<dbReference type="PANTHER" id="PTHR47235">
    <property type="entry name" value="BLR6548 PROTEIN"/>
    <property type="match status" value="1"/>
</dbReference>
<protein>
    <submittedName>
        <fullName evidence="6">ABC-type branched-chain amino acid transport system, substrate-binding protein</fullName>
    </submittedName>
</protein>
<dbReference type="GO" id="GO:0006865">
    <property type="term" value="P:amino acid transport"/>
    <property type="evidence" value="ECO:0007669"/>
    <property type="project" value="UniProtKB-KW"/>
</dbReference>
<comment type="similarity">
    <text evidence="1">Belongs to the leucine-binding protein family.</text>
</comment>
<dbReference type="InterPro" id="IPR028081">
    <property type="entry name" value="Leu-bd"/>
</dbReference>
<sequence length="402" mass="43150">MLRKVSFKDPASLPMHRIRSARSVVLTIALLAATTLVARGNEAGISEDAILFGQAAALEGPSSALGQRMRQGIVAAFTEANAKGGVHGRKLQLISRDDGYDPDRSVAQTLHLINDDKVFALIGAVGTPTAMATIPITSSRNVPFIGPFTGAEFLRDLELPNVVNIRASYGAEAEAWIKHLTEDRKFTRIGIFYQGDSFGRDGLVGVKRALAKRGLELAAEGTYERNTRAVGQAWRMIKRADPEAIVMVGTYGPCAEFIKLARRSGARPTFVNISFVGAVALAAELGPEGEGVIVSQVVPFPWDRSLKLVADYQAAQKAYDPALTPDFVSLEGYLSGRLAAAALKKAGPNPTRASLLRAINDTGRFDISGSIVTVGTRMLDMPPKVFLTVIQKDGTFKAVDRL</sequence>
<gene>
    <name evidence="6" type="ORF">GA0061099_1007469</name>
</gene>
<evidence type="ECO:0000256" key="1">
    <source>
        <dbReference type="ARBA" id="ARBA00010062"/>
    </source>
</evidence>
<organism evidence="6 7">
    <name type="scientific">Bradyrhizobium yuanmingense</name>
    <dbReference type="NCBI Taxonomy" id="108015"/>
    <lineage>
        <taxon>Bacteria</taxon>
        <taxon>Pseudomonadati</taxon>
        <taxon>Pseudomonadota</taxon>
        <taxon>Alphaproteobacteria</taxon>
        <taxon>Hyphomicrobiales</taxon>
        <taxon>Nitrobacteraceae</taxon>
        <taxon>Bradyrhizobium</taxon>
    </lineage>
</organism>
<dbReference type="SUPFAM" id="SSF53822">
    <property type="entry name" value="Periplasmic binding protein-like I"/>
    <property type="match status" value="1"/>
</dbReference>
<feature type="domain" description="Leucine-binding protein" evidence="5">
    <location>
        <begin position="53"/>
        <end position="366"/>
    </location>
</feature>
<keyword evidence="3" id="KW-0732">Signal</keyword>
<dbReference type="InterPro" id="IPR028082">
    <property type="entry name" value="Peripla_BP_I"/>
</dbReference>